<dbReference type="InterPro" id="IPR023674">
    <property type="entry name" value="Ribosomal_uL1-like"/>
</dbReference>
<organism evidence="2 3">
    <name type="scientific">Salix udensis</name>
    <dbReference type="NCBI Taxonomy" id="889485"/>
    <lineage>
        <taxon>Eukaryota</taxon>
        <taxon>Viridiplantae</taxon>
        <taxon>Streptophyta</taxon>
        <taxon>Embryophyta</taxon>
        <taxon>Tracheophyta</taxon>
        <taxon>Spermatophyta</taxon>
        <taxon>Magnoliopsida</taxon>
        <taxon>eudicotyledons</taxon>
        <taxon>Gunneridae</taxon>
        <taxon>Pentapetalae</taxon>
        <taxon>rosids</taxon>
        <taxon>fabids</taxon>
        <taxon>Malpighiales</taxon>
        <taxon>Salicaceae</taxon>
        <taxon>Saliceae</taxon>
        <taxon>Salix</taxon>
    </lineage>
</organism>
<sequence length="408" mass="45592">MTTLQPPPLSGVSPKTVEKAVNALLKWRSSKLNTRKPQLLEQDEFFYLILTLKKIPQKGVSRINAHKIPLPNSLINPLNEAPELCLIIDDRPKSGLNKDGAKKKIQNDNIPISKIIKLSKLKTDYRPFEAKRKLCDSYDMFFADKRVVPLLPKMLGKQFFKKKKIPVTLDLKHHNWKEQIDRACGSALLYLRSGTCSVVKVGRISMSREEIGKNVMAAINGIADIVPRKWGGVRSFHLKLLDSLALPVYQAVPDLKMKIDGGPKEENEKGLVAVEEEKAKEGRVEKKKGKIQEVRYMDDNNNDNGDAQVVDKDVLGSDGEGDIDNDDADFEKVSGELLKKKRKKGDIKGKGEKEQQKVAKLKKEDGAKQNKVKNENGVKQKKLKKGSLASESGGMQVIRGGKKKKLTA</sequence>
<comment type="caution">
    <text evidence="2">The sequence shown here is derived from an EMBL/GenBank/DDBJ whole genome shotgun (WGS) entry which is preliminary data.</text>
</comment>
<dbReference type="InterPro" id="IPR050257">
    <property type="entry name" value="eL8/uL1-like"/>
</dbReference>
<dbReference type="EMBL" id="JAPFFJ010000006">
    <property type="protein sequence ID" value="KAJ6422916.1"/>
    <property type="molecule type" value="Genomic_DNA"/>
</dbReference>
<dbReference type="InterPro" id="IPR028364">
    <property type="entry name" value="Ribosomal_uL1/biogenesis"/>
</dbReference>
<dbReference type="SUPFAM" id="SSF56808">
    <property type="entry name" value="Ribosomal protein L1"/>
    <property type="match status" value="1"/>
</dbReference>
<feature type="compositionally biased region" description="Acidic residues" evidence="1">
    <location>
        <begin position="319"/>
        <end position="328"/>
    </location>
</feature>
<evidence type="ECO:0000256" key="1">
    <source>
        <dbReference type="SAM" id="MobiDB-lite"/>
    </source>
</evidence>
<evidence type="ECO:0000313" key="2">
    <source>
        <dbReference type="EMBL" id="KAJ6422916.1"/>
    </source>
</evidence>
<feature type="region of interest" description="Disordered" evidence="1">
    <location>
        <begin position="297"/>
        <end position="328"/>
    </location>
</feature>
<accession>A0AAD6KG56</accession>
<feature type="region of interest" description="Disordered" evidence="1">
    <location>
        <begin position="341"/>
        <end position="408"/>
    </location>
</feature>
<dbReference type="Gene3D" id="3.40.50.790">
    <property type="match status" value="1"/>
</dbReference>
<feature type="compositionally biased region" description="Basic and acidic residues" evidence="1">
    <location>
        <begin position="346"/>
        <end position="378"/>
    </location>
</feature>
<evidence type="ECO:0000313" key="3">
    <source>
        <dbReference type="Proteomes" id="UP001162972"/>
    </source>
</evidence>
<reference evidence="2 3" key="1">
    <citation type="journal article" date="2023" name="Int. J. Mol. Sci.">
        <title>De Novo Assembly and Annotation of 11 Diverse Shrub Willow (Salix) Genomes Reveals Novel Gene Organization in Sex-Linked Regions.</title>
        <authorList>
            <person name="Hyden B."/>
            <person name="Feng K."/>
            <person name="Yates T.B."/>
            <person name="Jawdy S."/>
            <person name="Cereghino C."/>
            <person name="Smart L.B."/>
            <person name="Muchero W."/>
        </authorList>
    </citation>
    <scope>NUCLEOTIDE SEQUENCE [LARGE SCALE GENOMIC DNA]</scope>
    <source>
        <tissue evidence="2">Shoot tip</tissue>
    </source>
</reference>
<name>A0AAD6KG56_9ROSI</name>
<evidence type="ECO:0008006" key="4">
    <source>
        <dbReference type="Google" id="ProtNLM"/>
    </source>
</evidence>
<dbReference type="AlphaFoldDB" id="A0AAD6KG56"/>
<proteinExistence type="predicted"/>
<dbReference type="GO" id="GO:0003723">
    <property type="term" value="F:RNA binding"/>
    <property type="evidence" value="ECO:0007669"/>
    <property type="project" value="InterPro"/>
</dbReference>
<dbReference type="InterPro" id="IPR016095">
    <property type="entry name" value="Ribosomal_uL1_3-a/b-sand"/>
</dbReference>
<dbReference type="Pfam" id="PF00687">
    <property type="entry name" value="Ribosomal_L1"/>
    <property type="match status" value="1"/>
</dbReference>
<dbReference type="FunFam" id="3.40.50.790:FF:000012">
    <property type="entry name" value="Ribosomal protein L1p/L10e family"/>
    <property type="match status" value="1"/>
</dbReference>
<dbReference type="Proteomes" id="UP001162972">
    <property type="component" value="Chromosome 16"/>
</dbReference>
<keyword evidence="3" id="KW-1185">Reference proteome</keyword>
<dbReference type="CDD" id="cd00403">
    <property type="entry name" value="Ribosomal_L1"/>
    <property type="match status" value="1"/>
</dbReference>
<protein>
    <recommendedName>
        <fullName evidence="4">Ribosomal protein L1</fullName>
    </recommendedName>
</protein>
<gene>
    <name evidence="2" type="ORF">OIU84_023953</name>
</gene>
<dbReference type="PANTHER" id="PTHR23105">
    <property type="entry name" value="RIBOSOMAL PROTEIN L7AE FAMILY MEMBER"/>
    <property type="match status" value="1"/>
</dbReference>